<feature type="transmembrane region" description="Helical" evidence="1">
    <location>
        <begin position="24"/>
        <end position="44"/>
    </location>
</feature>
<dbReference type="EMBL" id="JADULK010000013">
    <property type="protein sequence ID" value="MBH1932010.1"/>
    <property type="molecule type" value="Genomic_DNA"/>
</dbReference>
<proteinExistence type="predicted"/>
<dbReference type="Proteomes" id="UP000624159">
    <property type="component" value="Unassembled WGS sequence"/>
</dbReference>
<gene>
    <name evidence="2" type="ORF">I5U13_20345</name>
</gene>
<sequence>MTFIQTPGPPGVFYRRLSSMLRRYLFEIVLAVLIVCGLIAAAFYL</sequence>
<organism evidence="2 3">
    <name type="scientific">Serratia rubidaea</name>
    <name type="common">Serratia marinorubra</name>
    <dbReference type="NCBI Taxonomy" id="61652"/>
    <lineage>
        <taxon>Bacteria</taxon>
        <taxon>Pseudomonadati</taxon>
        <taxon>Pseudomonadota</taxon>
        <taxon>Gammaproteobacteria</taxon>
        <taxon>Enterobacterales</taxon>
        <taxon>Yersiniaceae</taxon>
        <taxon>Serratia</taxon>
    </lineage>
</organism>
<keyword evidence="1" id="KW-0472">Membrane</keyword>
<keyword evidence="1" id="KW-0812">Transmembrane</keyword>
<keyword evidence="1" id="KW-1133">Transmembrane helix</keyword>
<dbReference type="RefSeq" id="WP_015672268.1">
    <property type="nucleotide sequence ID" value="NZ_CAMIPJ010000001.1"/>
</dbReference>
<evidence type="ECO:0000313" key="2">
    <source>
        <dbReference type="EMBL" id="MBH1932010.1"/>
    </source>
</evidence>
<reference evidence="2 3" key="1">
    <citation type="submission" date="2020-11" db="EMBL/GenBank/DDBJ databases">
        <title>Enhanced detection system for hospital associated transmission using whole genome sequencing surveillance.</title>
        <authorList>
            <person name="Harrison L.H."/>
            <person name="Van Tyne D."/>
            <person name="Marsh J.W."/>
            <person name="Griffith M.P."/>
            <person name="Snyder D.J."/>
            <person name="Cooper V.S."/>
            <person name="Mustapha M."/>
        </authorList>
    </citation>
    <scope>NUCLEOTIDE SEQUENCE [LARGE SCALE GENOMIC DNA]</scope>
    <source>
        <strain evidence="2 3">SER00230</strain>
    </source>
</reference>
<accession>A0ABS0MI20</accession>
<dbReference type="GeneID" id="61765713"/>
<keyword evidence="3" id="KW-1185">Reference proteome</keyword>
<name>A0ABS0MI20_SERRU</name>
<evidence type="ECO:0000313" key="3">
    <source>
        <dbReference type="Proteomes" id="UP000624159"/>
    </source>
</evidence>
<evidence type="ECO:0000256" key="1">
    <source>
        <dbReference type="SAM" id="Phobius"/>
    </source>
</evidence>
<protein>
    <submittedName>
        <fullName evidence="2">Uncharacterized protein</fullName>
    </submittedName>
</protein>
<comment type="caution">
    <text evidence="2">The sequence shown here is derived from an EMBL/GenBank/DDBJ whole genome shotgun (WGS) entry which is preliminary data.</text>
</comment>